<dbReference type="InterPro" id="IPR038933">
    <property type="entry name" value="Ovate"/>
</dbReference>
<dbReference type="NCBIfam" id="TIGR01568">
    <property type="entry name" value="A_thal_3678"/>
    <property type="match status" value="1"/>
</dbReference>
<comment type="function">
    <text evidence="6">Transcriptional repressor that regulates multiple aspects of plant growth and development.</text>
</comment>
<dbReference type="GO" id="GO:0045892">
    <property type="term" value="P:negative regulation of DNA-templated transcription"/>
    <property type="evidence" value="ECO:0007669"/>
    <property type="project" value="UniProtKB-UniRule"/>
</dbReference>
<name>A0A7N1A882_KALFE</name>
<dbReference type="Gramene" id="Kaladp0357s0001.1.v1.1">
    <property type="protein sequence ID" value="Kaladp0357s0001.1.v1.1.CDS.1"/>
    <property type="gene ID" value="Kaladp0357s0001.v1.1"/>
</dbReference>
<dbReference type="PANTHER" id="PTHR33057:SF26">
    <property type="entry name" value="TRANSCRIPTION REPRESSOR OFP13"/>
    <property type="match status" value="1"/>
</dbReference>
<accession>A0A7N1A882</accession>
<proteinExistence type="predicted"/>
<keyword evidence="5 6" id="KW-0539">Nucleus</keyword>
<feature type="domain" description="OVATE" evidence="8">
    <location>
        <begin position="110"/>
        <end position="169"/>
    </location>
</feature>
<dbReference type="GO" id="GO:0005634">
    <property type="term" value="C:nucleus"/>
    <property type="evidence" value="ECO:0007669"/>
    <property type="project" value="UniProtKB-SubCell"/>
</dbReference>
<keyword evidence="2 6" id="KW-0678">Repressor</keyword>
<dbReference type="InterPro" id="IPR006458">
    <property type="entry name" value="Ovate_C"/>
</dbReference>
<feature type="region of interest" description="Disordered" evidence="7">
    <location>
        <begin position="1"/>
        <end position="21"/>
    </location>
</feature>
<dbReference type="EnsemblPlants" id="Kaladp0357s0001.1.v1.1">
    <property type="protein sequence ID" value="Kaladp0357s0001.1.v1.1.CDS.1"/>
    <property type="gene ID" value="Kaladp0357s0001.v1.1"/>
</dbReference>
<evidence type="ECO:0000256" key="7">
    <source>
        <dbReference type="SAM" id="MobiDB-lite"/>
    </source>
</evidence>
<sequence length="237" mass="25749">KSSPKDHPSVSSSTCHSCGEQPKTLSFRVTPVPDCKSTTELSSTFSNSVDSRSLSTLTQDSGDEAEVLESVIRGVRSSERLFFSPEKSNSILEKTTDNKRSTDGCGPIMINLESRDPYMDFRTSMEEMVEAHGLQDWELLEELLGCYLMVNEKRNHSYIIRAFTDLLVSFSFIGLSSSGCCSPSIVSDSFVTSSSSPLHFSSSSTTAATSCSSSLAPADAVHDRGRGDCHVDKVSRS</sequence>
<evidence type="ECO:0000256" key="3">
    <source>
        <dbReference type="ARBA" id="ARBA00023015"/>
    </source>
</evidence>
<dbReference type="PROSITE" id="PS51754">
    <property type="entry name" value="OVATE"/>
    <property type="match status" value="1"/>
</dbReference>
<keyword evidence="3 6" id="KW-0805">Transcription regulation</keyword>
<evidence type="ECO:0000313" key="9">
    <source>
        <dbReference type="EnsemblPlants" id="Kaladp0357s0001.1.v1.1.CDS.1"/>
    </source>
</evidence>
<dbReference type="OMA" id="SHGVNDW"/>
<evidence type="ECO:0000313" key="10">
    <source>
        <dbReference type="Proteomes" id="UP000594263"/>
    </source>
</evidence>
<dbReference type="AlphaFoldDB" id="A0A7N1A882"/>
<evidence type="ECO:0000259" key="8">
    <source>
        <dbReference type="PROSITE" id="PS51754"/>
    </source>
</evidence>
<evidence type="ECO:0000256" key="5">
    <source>
        <dbReference type="ARBA" id="ARBA00023242"/>
    </source>
</evidence>
<keyword evidence="10" id="KW-1185">Reference proteome</keyword>
<dbReference type="PANTHER" id="PTHR33057">
    <property type="entry name" value="TRANSCRIPTION REPRESSOR OFP7-RELATED"/>
    <property type="match status" value="1"/>
</dbReference>
<evidence type="ECO:0000256" key="4">
    <source>
        <dbReference type="ARBA" id="ARBA00023163"/>
    </source>
</evidence>
<keyword evidence="4 6" id="KW-0804">Transcription</keyword>
<comment type="subcellular location">
    <subcellularLocation>
        <location evidence="1 6">Nucleus</location>
    </subcellularLocation>
</comment>
<reference evidence="9" key="1">
    <citation type="submission" date="2021-01" db="UniProtKB">
        <authorList>
            <consortium name="EnsemblPlants"/>
        </authorList>
    </citation>
    <scope>IDENTIFICATION</scope>
</reference>
<dbReference type="Pfam" id="PF04844">
    <property type="entry name" value="Ovate"/>
    <property type="match status" value="1"/>
</dbReference>
<organism evidence="9 10">
    <name type="scientific">Kalanchoe fedtschenkoi</name>
    <name type="common">Lavender scallops</name>
    <name type="synonym">South American air plant</name>
    <dbReference type="NCBI Taxonomy" id="63787"/>
    <lineage>
        <taxon>Eukaryota</taxon>
        <taxon>Viridiplantae</taxon>
        <taxon>Streptophyta</taxon>
        <taxon>Embryophyta</taxon>
        <taxon>Tracheophyta</taxon>
        <taxon>Spermatophyta</taxon>
        <taxon>Magnoliopsida</taxon>
        <taxon>eudicotyledons</taxon>
        <taxon>Gunneridae</taxon>
        <taxon>Pentapetalae</taxon>
        <taxon>Saxifragales</taxon>
        <taxon>Crassulaceae</taxon>
        <taxon>Kalanchoe</taxon>
    </lineage>
</organism>
<evidence type="ECO:0000256" key="1">
    <source>
        <dbReference type="ARBA" id="ARBA00004123"/>
    </source>
</evidence>
<evidence type="ECO:0000256" key="6">
    <source>
        <dbReference type="RuleBase" id="RU367028"/>
    </source>
</evidence>
<dbReference type="Proteomes" id="UP000594263">
    <property type="component" value="Unplaced"/>
</dbReference>
<feature type="region of interest" description="Disordered" evidence="7">
    <location>
        <begin position="38"/>
        <end position="60"/>
    </location>
</feature>
<protein>
    <recommendedName>
        <fullName evidence="6">Transcription repressor</fullName>
    </recommendedName>
    <alternativeName>
        <fullName evidence="6">Ovate family protein</fullName>
    </alternativeName>
</protein>
<evidence type="ECO:0000256" key="2">
    <source>
        <dbReference type="ARBA" id="ARBA00022491"/>
    </source>
</evidence>